<evidence type="ECO:0000259" key="6">
    <source>
        <dbReference type="PROSITE" id="PS50850"/>
    </source>
</evidence>
<evidence type="ECO:0000256" key="5">
    <source>
        <dbReference type="SAM" id="Phobius"/>
    </source>
</evidence>
<feature type="domain" description="Major facilitator superfamily (MFS) profile" evidence="6">
    <location>
        <begin position="1"/>
        <end position="277"/>
    </location>
</feature>
<dbReference type="EMBL" id="UINC01159794">
    <property type="protein sequence ID" value="SVD58082.1"/>
    <property type="molecule type" value="Genomic_DNA"/>
</dbReference>
<evidence type="ECO:0000256" key="4">
    <source>
        <dbReference type="ARBA" id="ARBA00023136"/>
    </source>
</evidence>
<dbReference type="PANTHER" id="PTHR42718">
    <property type="entry name" value="MAJOR FACILITATOR SUPERFAMILY MULTIDRUG TRANSPORTER MFSC"/>
    <property type="match status" value="1"/>
</dbReference>
<keyword evidence="2 5" id="KW-0812">Transmembrane</keyword>
<dbReference type="Gene3D" id="1.20.1250.20">
    <property type="entry name" value="MFS general substrate transporter like domains"/>
    <property type="match status" value="1"/>
</dbReference>
<proteinExistence type="predicted"/>
<dbReference type="AlphaFoldDB" id="A0A382WH34"/>
<dbReference type="GO" id="GO:0016020">
    <property type="term" value="C:membrane"/>
    <property type="evidence" value="ECO:0007669"/>
    <property type="project" value="UniProtKB-SubCell"/>
</dbReference>
<keyword evidence="4 5" id="KW-0472">Membrane</keyword>
<evidence type="ECO:0000256" key="1">
    <source>
        <dbReference type="ARBA" id="ARBA00004141"/>
    </source>
</evidence>
<dbReference type="SUPFAM" id="SSF103473">
    <property type="entry name" value="MFS general substrate transporter"/>
    <property type="match status" value="1"/>
</dbReference>
<comment type="subcellular location">
    <subcellularLocation>
        <location evidence="1">Membrane</location>
        <topology evidence="1">Multi-pass membrane protein</topology>
    </subcellularLocation>
</comment>
<feature type="transmembrane region" description="Helical" evidence="5">
    <location>
        <begin position="127"/>
        <end position="147"/>
    </location>
</feature>
<name>A0A382WH34_9ZZZZ</name>
<gene>
    <name evidence="7" type="ORF">METZ01_LOCUS410936</name>
</gene>
<dbReference type="PROSITE" id="PS50850">
    <property type="entry name" value="MFS"/>
    <property type="match status" value="1"/>
</dbReference>
<evidence type="ECO:0000256" key="2">
    <source>
        <dbReference type="ARBA" id="ARBA00022692"/>
    </source>
</evidence>
<evidence type="ECO:0000256" key="3">
    <source>
        <dbReference type="ARBA" id="ARBA00022989"/>
    </source>
</evidence>
<dbReference type="InterPro" id="IPR011701">
    <property type="entry name" value="MFS"/>
</dbReference>
<feature type="transmembrane region" description="Helical" evidence="5">
    <location>
        <begin position="25"/>
        <end position="42"/>
    </location>
</feature>
<evidence type="ECO:0000313" key="7">
    <source>
        <dbReference type="EMBL" id="SVD58082.1"/>
    </source>
</evidence>
<feature type="transmembrane region" description="Helical" evidence="5">
    <location>
        <begin position="92"/>
        <end position="121"/>
    </location>
</feature>
<feature type="transmembrane region" description="Helical" evidence="5">
    <location>
        <begin position="159"/>
        <end position="176"/>
    </location>
</feature>
<feature type="non-terminal residue" evidence="7">
    <location>
        <position position="1"/>
    </location>
</feature>
<reference evidence="7" key="1">
    <citation type="submission" date="2018-05" db="EMBL/GenBank/DDBJ databases">
        <authorList>
            <person name="Lanie J.A."/>
            <person name="Ng W.-L."/>
            <person name="Kazmierczak K.M."/>
            <person name="Andrzejewski T.M."/>
            <person name="Davidsen T.M."/>
            <person name="Wayne K.J."/>
            <person name="Tettelin H."/>
            <person name="Glass J.I."/>
            <person name="Rusch D."/>
            <person name="Podicherti R."/>
            <person name="Tsui H.-C.T."/>
            <person name="Winkler M.E."/>
        </authorList>
    </citation>
    <scope>NUCLEOTIDE SEQUENCE</scope>
</reference>
<dbReference type="InterPro" id="IPR036259">
    <property type="entry name" value="MFS_trans_sf"/>
</dbReference>
<accession>A0A382WH34</accession>
<feature type="transmembrane region" description="Helical" evidence="5">
    <location>
        <begin position="48"/>
        <end position="71"/>
    </location>
</feature>
<protein>
    <recommendedName>
        <fullName evidence="6">Major facilitator superfamily (MFS) profile domain-containing protein</fullName>
    </recommendedName>
</protein>
<dbReference type="PANTHER" id="PTHR42718:SF42">
    <property type="entry name" value="EXPORT PROTEIN"/>
    <property type="match status" value="1"/>
</dbReference>
<feature type="transmembrane region" description="Helical" evidence="5">
    <location>
        <begin position="182"/>
        <end position="209"/>
    </location>
</feature>
<keyword evidence="3 5" id="KW-1133">Transmembrane helix</keyword>
<sequence>TVIFVFCWKYLPDSSNPKEANIDPLGAILSFVAVGGIVFGVMEGPTKGWSSSLIITSFFVGVIALIVFVAWERHTPRPLLDVRMFSDRGVRSGSFSLLVQFTVAFGFFFLTVPLLAFVFGYGPLDMGLSLMPAAIGLFPASAIAIPLTRKIGFRSVGTLGLLLLTGAFYLGTTLGVDSDYTLFAVVMVIYGAGIGFASPPATEIIVVALPMEKQGVASALNDVLRELGAVVGIALSGSIFNAGYRKSILSIEGFTQDVMDGVRETPAAAGLIAPSLG</sequence>
<dbReference type="Pfam" id="PF07690">
    <property type="entry name" value="MFS_1"/>
    <property type="match status" value="1"/>
</dbReference>
<dbReference type="InterPro" id="IPR020846">
    <property type="entry name" value="MFS_dom"/>
</dbReference>
<organism evidence="7">
    <name type="scientific">marine metagenome</name>
    <dbReference type="NCBI Taxonomy" id="408172"/>
    <lineage>
        <taxon>unclassified sequences</taxon>
        <taxon>metagenomes</taxon>
        <taxon>ecological metagenomes</taxon>
    </lineage>
</organism>
<dbReference type="GO" id="GO:0022857">
    <property type="term" value="F:transmembrane transporter activity"/>
    <property type="evidence" value="ECO:0007669"/>
    <property type="project" value="InterPro"/>
</dbReference>
<feature type="non-terminal residue" evidence="7">
    <location>
        <position position="277"/>
    </location>
</feature>